<keyword evidence="11 15" id="KW-0408">Iron</keyword>
<evidence type="ECO:0000256" key="15">
    <source>
        <dbReference type="PIRSR" id="PIRSR038885-2"/>
    </source>
</evidence>
<dbReference type="SUPFAM" id="SSF81342">
    <property type="entry name" value="Transmembrane di-heme cytochromes"/>
    <property type="match status" value="1"/>
</dbReference>
<sequence length="380" mass="43686">MRFVKYPIFSLVNDHLINYPTPINIHYAWNFGFLSAICLGIQIITGIFLAMHYTPHIDLAFESVEHIMRDVNYGWLLRYIHANGASMFFVIVYIHMFRGLYFGSYVKPKQWVWVIGVIILLLMIITAFIGYVLPWGQMSLWGATVITNLVSAIPFIGNSIVTWLWGGFSVDNATLNRFFSLHYLLPFIIIASSVLHIALLHQEGSNNPLGIETKIDKIAMFPYFIVKDLLGLIIFFLFFSLFIYFFPNVLGHSDNYIEANPMVTPAHIVPEWYFLPFYAILRSIPHKLGGVIAMLASILILATLPWIHSTEIRSSRFRPFYKIFYGLLLSCCLLLGWIGGMPVEDPYILIGQLLSLVYFLYFTLFIPLLGKVEQLFLIKK</sequence>
<keyword evidence="3 16" id="KW-0813">Transport</keyword>
<evidence type="ECO:0000256" key="4">
    <source>
        <dbReference type="ARBA" id="ARBA00022617"/>
    </source>
</evidence>
<dbReference type="InterPro" id="IPR016174">
    <property type="entry name" value="Di-haem_cyt_TM"/>
</dbReference>
<keyword evidence="5 16" id="KW-0679">Respiratory chain</keyword>
<comment type="cofactor">
    <cofactor evidence="16">
        <name>heme b</name>
        <dbReference type="ChEBI" id="CHEBI:60344"/>
    </cofactor>
    <text evidence="16">Binds 2 heme groups non-covalently.</text>
</comment>
<organism evidence="19">
    <name type="scientific">Ceramothamnion japonicum</name>
    <name type="common">Red alga</name>
    <name type="synonym">Ceramium japonicum</name>
    <dbReference type="NCBI Taxonomy" id="218448"/>
    <lineage>
        <taxon>Eukaryota</taxon>
        <taxon>Rhodophyta</taxon>
        <taxon>Florideophyceae</taxon>
        <taxon>Rhodymeniophycidae</taxon>
        <taxon>Ceramiales</taxon>
        <taxon>Ceramiaceae</taxon>
        <taxon>Ceramothamnion</taxon>
    </lineage>
</organism>
<dbReference type="InterPro" id="IPR005797">
    <property type="entry name" value="Cyt_b/b6_N"/>
</dbReference>
<evidence type="ECO:0000256" key="6">
    <source>
        <dbReference type="ARBA" id="ARBA00022692"/>
    </source>
</evidence>
<feature type="domain" description="Cytochrome b/b6 N-terminal region profile" evidence="17">
    <location>
        <begin position="1"/>
        <end position="209"/>
    </location>
</feature>
<feature type="transmembrane region" description="Helical" evidence="16">
    <location>
        <begin position="319"/>
        <end position="340"/>
    </location>
</feature>
<dbReference type="PROSITE" id="PS51002">
    <property type="entry name" value="CYTB_NTER"/>
    <property type="match status" value="1"/>
</dbReference>
<dbReference type="PANTHER" id="PTHR19271:SF16">
    <property type="entry name" value="CYTOCHROME B"/>
    <property type="match status" value="1"/>
</dbReference>
<name>A0A0E3DBR2_CERJP</name>
<keyword evidence="10 16" id="KW-1133">Transmembrane helix</keyword>
<keyword evidence="6 16" id="KW-0812">Transmembrane</keyword>
<dbReference type="GO" id="GO:0008121">
    <property type="term" value="F:quinol-cytochrome-c reductase activity"/>
    <property type="evidence" value="ECO:0007669"/>
    <property type="project" value="InterPro"/>
</dbReference>
<dbReference type="PIRSF" id="PIRSF038885">
    <property type="entry name" value="COB"/>
    <property type="match status" value="1"/>
</dbReference>
<feature type="binding site" description="axial binding residue" evidence="15">
    <location>
        <position position="182"/>
    </location>
    <ligand>
        <name>heme b</name>
        <dbReference type="ChEBI" id="CHEBI:60344"/>
        <label>b562</label>
    </ligand>
    <ligandPart>
        <name>Fe</name>
        <dbReference type="ChEBI" id="CHEBI:18248"/>
    </ligandPart>
</feature>
<comment type="subcellular location">
    <subcellularLocation>
        <location evidence="1">Mitochondrion inner membrane</location>
        <topology evidence="1">Multi-pass membrane protein</topology>
    </subcellularLocation>
</comment>
<keyword evidence="13 16" id="KW-0472">Membrane</keyword>
<keyword evidence="9 16" id="KW-0249">Electron transport</keyword>
<feature type="binding site" evidence="14">
    <location>
        <position position="201"/>
    </location>
    <ligand>
        <name>a ubiquinone</name>
        <dbReference type="ChEBI" id="CHEBI:16389"/>
    </ligand>
</feature>
<feature type="domain" description="Cytochrome b/b6 C-terminal region profile" evidence="18">
    <location>
        <begin position="210"/>
        <end position="380"/>
    </location>
</feature>
<feature type="transmembrane region" description="Helical" evidence="16">
    <location>
        <begin position="75"/>
        <end position="96"/>
    </location>
</feature>
<dbReference type="InterPro" id="IPR036150">
    <property type="entry name" value="Cyt_b/b6_C_sf"/>
</dbReference>
<reference evidence="19" key="1">
    <citation type="submission" date="2014-02" db="EMBL/GenBank/DDBJ databases">
        <title>Complete mitochondrion genomes reveal florideophycean red algal diversity.</title>
        <authorList>
            <person name="Yang E.C."/>
            <person name="Yoon H.S."/>
        </authorList>
    </citation>
    <scope>NUCLEOTIDE SEQUENCE</scope>
</reference>
<feature type="binding site" description="axial binding residue" evidence="15">
    <location>
        <position position="196"/>
    </location>
    <ligand>
        <name>heme b</name>
        <dbReference type="ChEBI" id="CHEBI:60344"/>
        <label>b566</label>
    </ligand>
    <ligandPart>
        <name>Fe</name>
        <dbReference type="ChEBI" id="CHEBI:18248"/>
    </ligandPart>
</feature>
<evidence type="ECO:0000256" key="11">
    <source>
        <dbReference type="ARBA" id="ARBA00023004"/>
    </source>
</evidence>
<evidence type="ECO:0000259" key="18">
    <source>
        <dbReference type="PROSITE" id="PS51003"/>
    </source>
</evidence>
<evidence type="ECO:0000256" key="8">
    <source>
        <dbReference type="ARBA" id="ARBA00022792"/>
    </source>
</evidence>
<dbReference type="EMBL" id="KJ398159">
    <property type="protein sequence ID" value="AHX02427.1"/>
    <property type="molecule type" value="Genomic_DNA"/>
</dbReference>
<feature type="transmembrane region" description="Helical" evidence="16">
    <location>
        <begin position="145"/>
        <end position="166"/>
    </location>
</feature>
<keyword evidence="4 15" id="KW-0349">Heme</keyword>
<evidence type="ECO:0000313" key="19">
    <source>
        <dbReference type="EMBL" id="AHX02427.1"/>
    </source>
</evidence>
<comment type="cofactor">
    <cofactor evidence="15">
        <name>heme</name>
        <dbReference type="ChEBI" id="CHEBI:30413"/>
    </cofactor>
    <text evidence="15">Binds 2 heme groups non-covalently.</text>
</comment>
<comment type="function">
    <text evidence="16">Component of the ubiquinol-cytochrome c reductase complex (complex III or cytochrome b-c1 complex) that is part of the mitochondrial respiratory chain. The b-c1 complex mediates electron transfer from ubiquinol to cytochrome c. Contributes to the generation of a proton gradient across the mitochondrial membrane that is then used for ATP synthesis.</text>
</comment>
<gene>
    <name evidence="19" type="primary">cob</name>
    <name evidence="19" type="ORF">Cjap.mt.12</name>
</gene>
<evidence type="ECO:0000256" key="10">
    <source>
        <dbReference type="ARBA" id="ARBA00022989"/>
    </source>
</evidence>
<evidence type="ECO:0000256" key="3">
    <source>
        <dbReference type="ARBA" id="ARBA00022448"/>
    </source>
</evidence>
<dbReference type="GO" id="GO:0006122">
    <property type="term" value="P:mitochondrial electron transport, ubiquinol to cytochrome c"/>
    <property type="evidence" value="ECO:0007669"/>
    <property type="project" value="TreeGrafter"/>
</dbReference>
<evidence type="ECO:0000256" key="9">
    <source>
        <dbReference type="ARBA" id="ARBA00022982"/>
    </source>
</evidence>
<dbReference type="AlphaFoldDB" id="A0A0E3DBR2"/>
<evidence type="ECO:0000259" key="17">
    <source>
        <dbReference type="PROSITE" id="PS51002"/>
    </source>
</evidence>
<evidence type="ECO:0000256" key="16">
    <source>
        <dbReference type="RuleBase" id="RU362117"/>
    </source>
</evidence>
<feature type="transmembrane region" description="Helical" evidence="16">
    <location>
        <begin position="27"/>
        <end position="54"/>
    </location>
</feature>
<dbReference type="FunFam" id="1.20.810.10:FF:000004">
    <property type="entry name" value="Cytochrome b"/>
    <property type="match status" value="1"/>
</dbReference>
<dbReference type="GO" id="GO:0016491">
    <property type="term" value="F:oxidoreductase activity"/>
    <property type="evidence" value="ECO:0007669"/>
    <property type="project" value="UniProtKB-UniRule"/>
</dbReference>
<feature type="binding site" description="axial binding residue" evidence="15">
    <location>
        <position position="95"/>
    </location>
    <ligand>
        <name>heme b</name>
        <dbReference type="ChEBI" id="CHEBI:60344"/>
        <label>b566</label>
    </ligand>
    <ligandPart>
        <name>Fe</name>
        <dbReference type="ChEBI" id="CHEBI:18248"/>
    </ligandPart>
</feature>
<dbReference type="InterPro" id="IPR027387">
    <property type="entry name" value="Cytb/b6-like_sf"/>
</dbReference>
<dbReference type="InterPro" id="IPR005798">
    <property type="entry name" value="Cyt_b/b6_C"/>
</dbReference>
<keyword evidence="7 15" id="KW-0479">Metal-binding</keyword>
<feature type="transmembrane region" description="Helical" evidence="16">
    <location>
        <begin position="221"/>
        <end position="246"/>
    </location>
</feature>
<evidence type="ECO:0000256" key="2">
    <source>
        <dbReference type="ARBA" id="ARBA00013531"/>
    </source>
</evidence>
<feature type="transmembrane region" description="Helical" evidence="16">
    <location>
        <begin position="111"/>
        <end position="133"/>
    </location>
</feature>
<dbReference type="PANTHER" id="PTHR19271">
    <property type="entry name" value="CYTOCHROME B"/>
    <property type="match status" value="1"/>
</dbReference>
<feature type="transmembrane region" description="Helical" evidence="16">
    <location>
        <begin position="288"/>
        <end position="307"/>
    </location>
</feature>
<dbReference type="CDD" id="cd00284">
    <property type="entry name" value="Cytochrome_b_N"/>
    <property type="match status" value="1"/>
</dbReference>
<feature type="transmembrane region" description="Helical" evidence="16">
    <location>
        <begin position="178"/>
        <end position="200"/>
    </location>
</feature>
<proteinExistence type="inferred from homology"/>
<evidence type="ECO:0000256" key="5">
    <source>
        <dbReference type="ARBA" id="ARBA00022660"/>
    </source>
</evidence>
<dbReference type="Pfam" id="PF00032">
    <property type="entry name" value="Cytochrom_B_C"/>
    <property type="match status" value="1"/>
</dbReference>
<evidence type="ECO:0000256" key="1">
    <source>
        <dbReference type="ARBA" id="ARBA00004448"/>
    </source>
</evidence>
<accession>A0A0E3DBR2</accession>
<feature type="binding site" description="axial binding residue" evidence="15">
    <location>
        <position position="81"/>
    </location>
    <ligand>
        <name>heme b</name>
        <dbReference type="ChEBI" id="CHEBI:60344"/>
        <label>b562</label>
    </ligand>
    <ligandPart>
        <name>Fe</name>
        <dbReference type="ChEBI" id="CHEBI:18248"/>
    </ligandPart>
</feature>
<dbReference type="SUPFAM" id="SSF81648">
    <property type="entry name" value="a domain/subunit of cytochrome bc1 complex (Ubiquinol-cytochrome c reductase)"/>
    <property type="match status" value="1"/>
</dbReference>
<evidence type="ECO:0000256" key="12">
    <source>
        <dbReference type="ARBA" id="ARBA00023128"/>
    </source>
</evidence>
<keyword evidence="8" id="KW-0999">Mitochondrion inner membrane</keyword>
<dbReference type="Pfam" id="PF00033">
    <property type="entry name" value="Cytochrome_B"/>
    <property type="match status" value="1"/>
</dbReference>
<keyword evidence="12 16" id="KW-0496">Mitochondrion</keyword>
<geneLocation type="mitochondrion" evidence="19"/>
<dbReference type="PROSITE" id="PS51003">
    <property type="entry name" value="CYTB_CTER"/>
    <property type="match status" value="1"/>
</dbReference>
<dbReference type="Gene3D" id="1.20.810.10">
    <property type="entry name" value="Cytochrome Bc1 Complex, Chain C"/>
    <property type="match status" value="1"/>
</dbReference>
<dbReference type="InterPro" id="IPR048259">
    <property type="entry name" value="Cytochrome_b_N_euk/bac"/>
</dbReference>
<dbReference type="InterPro" id="IPR048260">
    <property type="entry name" value="Cytochrome_b_C_euk/bac"/>
</dbReference>
<dbReference type="GO" id="GO:0005743">
    <property type="term" value="C:mitochondrial inner membrane"/>
    <property type="evidence" value="ECO:0007669"/>
    <property type="project" value="UniProtKB-SubCell"/>
</dbReference>
<comment type="similarity">
    <text evidence="16">Belongs to the cytochrome b family.</text>
</comment>
<evidence type="ECO:0000256" key="13">
    <source>
        <dbReference type="ARBA" id="ARBA00023136"/>
    </source>
</evidence>
<dbReference type="GO" id="GO:0046872">
    <property type="term" value="F:metal ion binding"/>
    <property type="evidence" value="ECO:0007669"/>
    <property type="project" value="UniProtKB-UniRule"/>
</dbReference>
<feature type="transmembrane region" description="Helical" evidence="16">
    <location>
        <begin position="346"/>
        <end position="370"/>
    </location>
</feature>
<protein>
    <recommendedName>
        <fullName evidence="2 16">Cytochrome b</fullName>
    </recommendedName>
</protein>
<dbReference type="GO" id="GO:0045275">
    <property type="term" value="C:respiratory chain complex III"/>
    <property type="evidence" value="ECO:0007669"/>
    <property type="project" value="InterPro"/>
</dbReference>
<evidence type="ECO:0000256" key="7">
    <source>
        <dbReference type="ARBA" id="ARBA00022723"/>
    </source>
</evidence>
<evidence type="ECO:0000256" key="14">
    <source>
        <dbReference type="PIRSR" id="PIRSR038885-1"/>
    </source>
</evidence>
<dbReference type="InterPro" id="IPR030689">
    <property type="entry name" value="Cytochrome_b"/>
</dbReference>
<dbReference type="CDD" id="cd00290">
    <property type="entry name" value="cytochrome_b_C"/>
    <property type="match status" value="1"/>
</dbReference>